<dbReference type="AlphaFoldDB" id="A0A239FDB2"/>
<protein>
    <submittedName>
        <fullName evidence="1">Uncharacterized protein</fullName>
    </submittedName>
</protein>
<dbReference type="EMBL" id="FZNR01000018">
    <property type="protein sequence ID" value="SNS54827.1"/>
    <property type="molecule type" value="Genomic_DNA"/>
</dbReference>
<sequence length="88" mass="9012">MTPSAAPAKSSFADAGAARRRLAAMLDGAELGQAIAAHPGDPETALAAFEEVMFRRSEAEAVAAHDTVELIFGAGAPDGLVKLLTPEH</sequence>
<keyword evidence="2" id="KW-1185">Reference proteome</keyword>
<name>A0A239FDB2_9ACTN</name>
<organism evidence="1 2">
    <name type="scientific">Actinoplanes regularis</name>
    <dbReference type="NCBI Taxonomy" id="52697"/>
    <lineage>
        <taxon>Bacteria</taxon>
        <taxon>Bacillati</taxon>
        <taxon>Actinomycetota</taxon>
        <taxon>Actinomycetes</taxon>
        <taxon>Micromonosporales</taxon>
        <taxon>Micromonosporaceae</taxon>
        <taxon>Actinoplanes</taxon>
    </lineage>
</organism>
<reference evidence="1 2" key="1">
    <citation type="submission" date="2017-06" db="EMBL/GenBank/DDBJ databases">
        <authorList>
            <person name="Kim H.J."/>
            <person name="Triplett B.A."/>
        </authorList>
    </citation>
    <scope>NUCLEOTIDE SEQUENCE [LARGE SCALE GENOMIC DNA]</scope>
    <source>
        <strain evidence="1 2">DSM 43151</strain>
    </source>
</reference>
<proteinExistence type="predicted"/>
<evidence type="ECO:0000313" key="1">
    <source>
        <dbReference type="EMBL" id="SNS54827.1"/>
    </source>
</evidence>
<gene>
    <name evidence="1" type="ORF">SAMN06264365_11825</name>
</gene>
<accession>A0A239FDB2</accession>
<evidence type="ECO:0000313" key="2">
    <source>
        <dbReference type="Proteomes" id="UP000198415"/>
    </source>
</evidence>
<dbReference type="RefSeq" id="WP_179277389.1">
    <property type="nucleotide sequence ID" value="NZ_BOMU01000078.1"/>
</dbReference>
<dbReference type="Proteomes" id="UP000198415">
    <property type="component" value="Unassembled WGS sequence"/>
</dbReference>